<keyword evidence="4" id="KW-0804">Transcription</keyword>
<dbReference type="GO" id="GO:0016301">
    <property type="term" value="F:kinase activity"/>
    <property type="evidence" value="ECO:0007669"/>
    <property type="project" value="UniProtKB-KW"/>
</dbReference>
<keyword evidence="1" id="KW-0808">Transferase</keyword>
<dbReference type="AlphaFoldDB" id="A0A8H9FSP1"/>
<dbReference type="Gene3D" id="1.10.10.10">
    <property type="entry name" value="Winged helix-like DNA-binding domain superfamily/Winged helix DNA-binding domain"/>
    <property type="match status" value="1"/>
</dbReference>
<evidence type="ECO:0000256" key="2">
    <source>
        <dbReference type="ARBA" id="ARBA00022777"/>
    </source>
</evidence>
<dbReference type="InterPro" id="IPR003018">
    <property type="entry name" value="GAF"/>
</dbReference>
<dbReference type="InterPro" id="IPR029016">
    <property type="entry name" value="GAF-like_dom_sf"/>
</dbReference>
<evidence type="ECO:0000256" key="3">
    <source>
        <dbReference type="ARBA" id="ARBA00023015"/>
    </source>
</evidence>
<dbReference type="Proteomes" id="UP000628079">
    <property type="component" value="Unassembled WGS sequence"/>
</dbReference>
<keyword evidence="2" id="KW-0418">Kinase</keyword>
<reference evidence="6" key="2">
    <citation type="submission" date="2020-09" db="EMBL/GenBank/DDBJ databases">
        <authorList>
            <person name="Sun Q."/>
            <person name="Zhou Y."/>
        </authorList>
    </citation>
    <scope>NUCLEOTIDE SEQUENCE</scope>
    <source>
        <strain evidence="6">CGMCC 1.10749</strain>
    </source>
</reference>
<protein>
    <submittedName>
        <fullName evidence="6">Transcriptional regulator</fullName>
    </submittedName>
</protein>
<dbReference type="Gene3D" id="3.30.450.40">
    <property type="match status" value="1"/>
</dbReference>
<dbReference type="PROSITE" id="PS50921">
    <property type="entry name" value="ANTAR"/>
    <property type="match status" value="1"/>
</dbReference>
<evidence type="ECO:0000313" key="7">
    <source>
        <dbReference type="Proteomes" id="UP000628079"/>
    </source>
</evidence>
<dbReference type="GO" id="GO:0003723">
    <property type="term" value="F:RNA binding"/>
    <property type="evidence" value="ECO:0007669"/>
    <property type="project" value="InterPro"/>
</dbReference>
<keyword evidence="3" id="KW-0805">Transcription regulation</keyword>
<dbReference type="SMART" id="SM00065">
    <property type="entry name" value="GAF"/>
    <property type="match status" value="1"/>
</dbReference>
<evidence type="ECO:0000256" key="4">
    <source>
        <dbReference type="ARBA" id="ARBA00023163"/>
    </source>
</evidence>
<proteinExistence type="predicted"/>
<accession>A0A8H9FSP1</accession>
<name>A0A8H9FSP1_9MICO</name>
<dbReference type="PIRSF" id="PIRSF036625">
    <property type="entry name" value="GAF_ANTAR"/>
    <property type="match status" value="1"/>
</dbReference>
<dbReference type="InterPro" id="IPR012074">
    <property type="entry name" value="GAF_ANTAR"/>
</dbReference>
<dbReference type="Pfam" id="PF13185">
    <property type="entry name" value="GAF_2"/>
    <property type="match status" value="1"/>
</dbReference>
<dbReference type="InterPro" id="IPR036388">
    <property type="entry name" value="WH-like_DNA-bd_sf"/>
</dbReference>
<evidence type="ECO:0000256" key="1">
    <source>
        <dbReference type="ARBA" id="ARBA00022679"/>
    </source>
</evidence>
<dbReference type="Pfam" id="PF03861">
    <property type="entry name" value="ANTAR"/>
    <property type="match status" value="1"/>
</dbReference>
<evidence type="ECO:0000313" key="6">
    <source>
        <dbReference type="EMBL" id="GGB80525.1"/>
    </source>
</evidence>
<dbReference type="InterPro" id="IPR005561">
    <property type="entry name" value="ANTAR"/>
</dbReference>
<reference evidence="6" key="1">
    <citation type="journal article" date="2014" name="Int. J. Syst. Evol. Microbiol.">
        <title>Complete genome sequence of Corynebacterium casei LMG S-19264T (=DSM 44701T), isolated from a smear-ripened cheese.</title>
        <authorList>
            <consortium name="US DOE Joint Genome Institute (JGI-PGF)"/>
            <person name="Walter F."/>
            <person name="Albersmeier A."/>
            <person name="Kalinowski J."/>
            <person name="Ruckert C."/>
        </authorList>
    </citation>
    <scope>NUCLEOTIDE SEQUENCE</scope>
    <source>
        <strain evidence="6">CGMCC 1.10749</strain>
    </source>
</reference>
<dbReference type="RefSeq" id="WP_052116774.1">
    <property type="nucleotide sequence ID" value="NZ_BMEA01000002.1"/>
</dbReference>
<dbReference type="InterPro" id="IPR011006">
    <property type="entry name" value="CheY-like_superfamily"/>
</dbReference>
<organism evidence="6 7">
    <name type="scientific">Knoellia flava</name>
    <dbReference type="NCBI Taxonomy" id="913969"/>
    <lineage>
        <taxon>Bacteria</taxon>
        <taxon>Bacillati</taxon>
        <taxon>Actinomycetota</taxon>
        <taxon>Actinomycetes</taxon>
        <taxon>Micrococcales</taxon>
        <taxon>Intrasporangiaceae</taxon>
        <taxon>Knoellia</taxon>
    </lineage>
</organism>
<comment type="caution">
    <text evidence="6">The sequence shown here is derived from an EMBL/GenBank/DDBJ whole genome shotgun (WGS) entry which is preliminary data.</text>
</comment>
<dbReference type="EMBL" id="BMEA01000002">
    <property type="protein sequence ID" value="GGB80525.1"/>
    <property type="molecule type" value="Genomic_DNA"/>
</dbReference>
<dbReference type="SUPFAM" id="SSF55781">
    <property type="entry name" value="GAF domain-like"/>
    <property type="match status" value="1"/>
</dbReference>
<dbReference type="SUPFAM" id="SSF52172">
    <property type="entry name" value="CheY-like"/>
    <property type="match status" value="1"/>
</dbReference>
<dbReference type="SMART" id="SM01012">
    <property type="entry name" value="ANTAR"/>
    <property type="match status" value="1"/>
</dbReference>
<gene>
    <name evidence="6" type="ORF">GCM10011314_20190</name>
</gene>
<evidence type="ECO:0000259" key="5">
    <source>
        <dbReference type="PROSITE" id="PS50921"/>
    </source>
</evidence>
<feature type="domain" description="ANTAR" evidence="5">
    <location>
        <begin position="171"/>
        <end position="232"/>
    </location>
</feature>
<sequence>MTSSVPAPSGEFDPGVARELAELAQALQAEGGRQGTLQTVCELAVKVIVADHASITVRTQSGFRTVATTSDLPEVVSQIQCETGEGPCVDAADEHATWVTGDLAAEACWPEFGARVARHAGVHSMLSNRLFVRDNEVGFLNAFAHRPHAFGESAVAIFGVFAAHAAVALLAAEEQERADNLEIALHNSRRIGTAIGILMHARRVDEAAAFDLLRRQSQDTNRKLSAIAEDVVRTGGL</sequence>